<keyword evidence="2" id="KW-1185">Reference proteome</keyword>
<dbReference type="eggNOG" id="ENOG502R7T0">
    <property type="taxonomic scope" value="Eukaryota"/>
</dbReference>
<dbReference type="Proteomes" id="UP000008021">
    <property type="component" value="Chromosome 12"/>
</dbReference>
<sequence>MNSIILDVFKSRNINGEFSGTVIHFYSFSYEGKDDTWYKGEIFPVMSLKTPLEKGKGIRVSIWTFPAEKEKELKEMNLDLLPLESTALLKPSFAAYNSHIDRAILCCTPCTSNMTSWIAKQVQIPSDSYLQEDSKNMIRSILNLSKVMWDLGYACDGLDDPQSFIMMDSNVKLLPFGIRKRQNSDSEMMHRIKFSNLVENHLSQRWSDVEVDEFIKLMRNPSASLEHLLNHPLLLPPEIRMSSYLNLWIENLMPDQHNLYNSITSYGKWTSTIKSSQEVLHSILTYKEKVPNNKTFMYGDTTREAHRFSRNTASHYISHWRRLIPCLQQN</sequence>
<proteinExistence type="predicted"/>
<accession>A0A0E0FCF7</accession>
<dbReference type="EnsemblPlants" id="OMERI12G09290.1">
    <property type="protein sequence ID" value="OMERI12G09290.1"/>
    <property type="gene ID" value="OMERI12G09290"/>
</dbReference>
<evidence type="ECO:0000313" key="1">
    <source>
        <dbReference type="EnsemblPlants" id="OMERI12G09290.1"/>
    </source>
</evidence>
<name>A0A0E0FCF7_9ORYZ</name>
<evidence type="ECO:0000313" key="2">
    <source>
        <dbReference type="Proteomes" id="UP000008021"/>
    </source>
</evidence>
<dbReference type="HOGENOM" id="CLU_938069_0_0_1"/>
<reference evidence="1" key="2">
    <citation type="submission" date="2018-05" db="EMBL/GenBank/DDBJ databases">
        <title>OmerRS3 (Oryza meridionalis Reference Sequence Version 3).</title>
        <authorList>
            <person name="Zhang J."/>
            <person name="Kudrna D."/>
            <person name="Lee S."/>
            <person name="Talag J."/>
            <person name="Welchert J."/>
            <person name="Wing R.A."/>
        </authorList>
    </citation>
    <scope>NUCLEOTIDE SEQUENCE [LARGE SCALE GENOMIC DNA]</scope>
    <source>
        <strain evidence="1">cv. OR44</strain>
    </source>
</reference>
<dbReference type="Gramene" id="OMERI12G09290.1">
    <property type="protein sequence ID" value="OMERI12G09290.1"/>
    <property type="gene ID" value="OMERI12G09290"/>
</dbReference>
<protein>
    <submittedName>
        <fullName evidence="1">Uncharacterized protein</fullName>
    </submittedName>
</protein>
<dbReference type="AlphaFoldDB" id="A0A0E0FCF7"/>
<reference evidence="1" key="1">
    <citation type="submission" date="2015-04" db="UniProtKB">
        <authorList>
            <consortium name="EnsemblPlants"/>
        </authorList>
    </citation>
    <scope>IDENTIFICATION</scope>
</reference>
<organism evidence="1">
    <name type="scientific">Oryza meridionalis</name>
    <dbReference type="NCBI Taxonomy" id="40149"/>
    <lineage>
        <taxon>Eukaryota</taxon>
        <taxon>Viridiplantae</taxon>
        <taxon>Streptophyta</taxon>
        <taxon>Embryophyta</taxon>
        <taxon>Tracheophyta</taxon>
        <taxon>Spermatophyta</taxon>
        <taxon>Magnoliopsida</taxon>
        <taxon>Liliopsida</taxon>
        <taxon>Poales</taxon>
        <taxon>Poaceae</taxon>
        <taxon>BOP clade</taxon>
        <taxon>Oryzoideae</taxon>
        <taxon>Oryzeae</taxon>
        <taxon>Oryzinae</taxon>
        <taxon>Oryza</taxon>
    </lineage>
</organism>